<proteinExistence type="predicted"/>
<keyword evidence="3" id="KW-1185">Reference proteome</keyword>
<gene>
    <name evidence="2" type="ORF">ACFPCY_17515</name>
</gene>
<name>A0ABV9TZV4_9ACTN</name>
<evidence type="ECO:0000313" key="3">
    <source>
        <dbReference type="Proteomes" id="UP001595872"/>
    </source>
</evidence>
<sequence>MSDLVAIAYGDVETAQRVRQRVMELQKQHVIEVSDAVVVERGQDGGIRLHQAVNTVAGGAAGGALWGGLIGLIFLQPLLGAVIGGATGAAVGAATDIGVDDGFMRRLGEGLRPGAAAVFLLIEKSTPDKVLPELAPFGGQVIRTSLSDEQERHLRDALQHRPAHPPESGRAPAGGQGAQASADGQGVRASADGQSVGASAGGEGVRASAGGEGVRASADGQGMQATADRTRTEAVPAD</sequence>
<reference evidence="3" key="1">
    <citation type="journal article" date="2019" name="Int. J. Syst. Evol. Microbiol.">
        <title>The Global Catalogue of Microorganisms (GCM) 10K type strain sequencing project: providing services to taxonomists for standard genome sequencing and annotation.</title>
        <authorList>
            <consortium name="The Broad Institute Genomics Platform"/>
            <consortium name="The Broad Institute Genome Sequencing Center for Infectious Disease"/>
            <person name="Wu L."/>
            <person name="Ma J."/>
        </authorList>
    </citation>
    <scope>NUCLEOTIDE SEQUENCE [LARGE SCALE GENOMIC DNA]</scope>
    <source>
        <strain evidence="3">KLKA75</strain>
    </source>
</reference>
<feature type="compositionally biased region" description="Basic and acidic residues" evidence="1">
    <location>
        <begin position="149"/>
        <end position="159"/>
    </location>
</feature>
<dbReference type="InterPro" id="IPR009200">
    <property type="entry name" value="DUF1269_membrane"/>
</dbReference>
<protein>
    <submittedName>
        <fullName evidence="2">DUF1269 domain-containing protein</fullName>
    </submittedName>
</protein>
<dbReference type="RefSeq" id="WP_378256352.1">
    <property type="nucleotide sequence ID" value="NZ_JBHSIT010000004.1"/>
</dbReference>
<dbReference type="Proteomes" id="UP001595872">
    <property type="component" value="Unassembled WGS sequence"/>
</dbReference>
<evidence type="ECO:0000256" key="1">
    <source>
        <dbReference type="SAM" id="MobiDB-lite"/>
    </source>
</evidence>
<evidence type="ECO:0000313" key="2">
    <source>
        <dbReference type="EMBL" id="MFC4909124.1"/>
    </source>
</evidence>
<comment type="caution">
    <text evidence="2">The sequence shown here is derived from an EMBL/GenBank/DDBJ whole genome shotgun (WGS) entry which is preliminary data.</text>
</comment>
<dbReference type="Pfam" id="PF06897">
    <property type="entry name" value="DUF1269"/>
    <property type="match status" value="1"/>
</dbReference>
<accession>A0ABV9TZV4</accession>
<dbReference type="EMBL" id="JBHSIT010000004">
    <property type="protein sequence ID" value="MFC4909124.1"/>
    <property type="molecule type" value="Genomic_DNA"/>
</dbReference>
<organism evidence="2 3">
    <name type="scientific">Actinomadura gamaensis</name>
    <dbReference type="NCBI Taxonomy" id="1763541"/>
    <lineage>
        <taxon>Bacteria</taxon>
        <taxon>Bacillati</taxon>
        <taxon>Actinomycetota</taxon>
        <taxon>Actinomycetes</taxon>
        <taxon>Streptosporangiales</taxon>
        <taxon>Thermomonosporaceae</taxon>
        <taxon>Actinomadura</taxon>
    </lineage>
</organism>
<feature type="region of interest" description="Disordered" evidence="1">
    <location>
        <begin position="148"/>
        <end position="238"/>
    </location>
</feature>